<comment type="caution">
    <text evidence="2">The sequence shown here is derived from an EMBL/GenBank/DDBJ whole genome shotgun (WGS) entry which is preliminary data.</text>
</comment>
<organism evidence="2 3">
    <name type="scientific">Durusdinium trenchii</name>
    <dbReference type="NCBI Taxonomy" id="1381693"/>
    <lineage>
        <taxon>Eukaryota</taxon>
        <taxon>Sar</taxon>
        <taxon>Alveolata</taxon>
        <taxon>Dinophyceae</taxon>
        <taxon>Suessiales</taxon>
        <taxon>Symbiodiniaceae</taxon>
        <taxon>Durusdinium</taxon>
    </lineage>
</organism>
<name>A0ABP0PM23_9DINO</name>
<accession>A0ABP0PM23</accession>
<dbReference type="EMBL" id="CAXAMN010023308">
    <property type="protein sequence ID" value="CAK9076668.1"/>
    <property type="molecule type" value="Genomic_DNA"/>
</dbReference>
<keyword evidence="1" id="KW-0175">Coiled coil</keyword>
<sequence>MAPFSTGYVKGWRRSLTALVVADGIRSLDLYSELTENFKKSMSAIYGTVAHFSTLRDVVHCNRGISMAAAATRKAPNAFMFCRQLDVLRKAGDDQEWGSAAAIMKAFRIGKHESGAIANLQKHMAREVSEGLKDAVRIRGMKQFVLHETISREIFNSAFTSGTGVLEQWAVQLTNTEPNELALLLIERMKADWDRSSVRKPWGVKETTHLHSMCGAFIHFRPMFEAKVSSEEYAKHSQSLHSNFLQGFLDADLEHGLLTTVPPGDVTNIGFLRTIVQDSEKRIALELEEKEQELAERIANATLDSLKLKIDVDLAALRKAAPSPENDAIQAALDCKRGQSWVKTWMEERFQLILQPDGNMSQVLGQFAKFSAEVCKGGDQAHTLILVDATVYPANAQYFNQALQSMATVLHFGGHCIAHCQLPVMQSNTTSKALLNHRRSMEDMFVNNNLDVTVPVTLHFQKPADTSNNDKRRLSQLCLAVSSDSEKLMWSVPPVISQIPLVKVEDMRGFDDGSKPGPTARAEQKGVLAHEKILAAYLNGVTWPRNSKVLIFDMVPNRQAEFGRAALDRALATNQVPKVHYMGIMRPDMKSVAGELEQQIYKWWDESDESGPKQRPRTEQERPALTILRWAGSVPKLPDQVLGSFPVGSPQHNEILKLEQELKAVWPSQPQPERDSPAAPVRTSALPDLTGARVLDVTREISAAHISAVCFDVQRLAFCQGKSGKPSILISKELDIYLGNLENTEIVCPAGELFGFFTGAFESKIVKGAVAAALGCLGEREVNSIPWRLESDTTLVSHNKKLMMVCQYVCQLAREDGLGEVQLEDHDMKPKMRAPEAT</sequence>
<protein>
    <submittedName>
        <fullName evidence="2">Uncharacterized protein</fullName>
    </submittedName>
</protein>
<gene>
    <name evidence="2" type="ORF">CCMP2556_LOCUS37795</name>
</gene>
<evidence type="ECO:0000313" key="2">
    <source>
        <dbReference type="EMBL" id="CAK9076668.1"/>
    </source>
</evidence>
<reference evidence="2 3" key="1">
    <citation type="submission" date="2024-02" db="EMBL/GenBank/DDBJ databases">
        <authorList>
            <person name="Chen Y."/>
            <person name="Shah S."/>
            <person name="Dougan E. K."/>
            <person name="Thang M."/>
            <person name="Chan C."/>
        </authorList>
    </citation>
    <scope>NUCLEOTIDE SEQUENCE [LARGE SCALE GENOMIC DNA]</scope>
</reference>
<evidence type="ECO:0000313" key="3">
    <source>
        <dbReference type="Proteomes" id="UP001642484"/>
    </source>
</evidence>
<keyword evidence="3" id="KW-1185">Reference proteome</keyword>
<proteinExistence type="predicted"/>
<dbReference type="Proteomes" id="UP001642484">
    <property type="component" value="Unassembled WGS sequence"/>
</dbReference>
<evidence type="ECO:0000256" key="1">
    <source>
        <dbReference type="SAM" id="Coils"/>
    </source>
</evidence>
<feature type="coiled-coil region" evidence="1">
    <location>
        <begin position="276"/>
        <end position="304"/>
    </location>
</feature>